<feature type="compositionally biased region" description="Basic and acidic residues" evidence="1">
    <location>
        <begin position="369"/>
        <end position="385"/>
    </location>
</feature>
<feature type="region of interest" description="Disordered" evidence="1">
    <location>
        <begin position="1"/>
        <end position="98"/>
    </location>
</feature>
<feature type="compositionally biased region" description="Basic residues" evidence="1">
    <location>
        <begin position="237"/>
        <end position="252"/>
    </location>
</feature>
<feature type="compositionally biased region" description="Basic residues" evidence="1">
    <location>
        <begin position="117"/>
        <end position="130"/>
    </location>
</feature>
<feature type="compositionally biased region" description="Basic residues" evidence="1">
    <location>
        <begin position="145"/>
        <end position="157"/>
    </location>
</feature>
<accession>A0A6J4LZK2</accession>
<keyword evidence="2" id="KW-0489">Methyltransferase</keyword>
<sequence length="437" mass="49669">DVLGTRLRRARAGGPRDRRGGRRRADPPARRTAAHRERELHQPRGARRARQHAVQQVRRGLPRQALLRRLRGRRRGRADRHRPRQGAVRRRPRQPAAALRCERQRRRLRRLFAAGRHRPRHVAAARRPPHARREGQLLGQVVQRRPLRGRRGHRGHRLRPDALPRPRAQAQDDHRRGLGDPAAHRLRGVPRGGRRGGCGLHGRRRPLHRSGRRSGHPEPRAVRRRRDVHHAQGAARAARRSARLQGRARRQARQGGVPDDAGRTADARRGRQGGQLQGVHDAGVRGLHPTGHRQRAGAHRGAGRRGHAADHGRHRHPSGAAGPAGHRRLGQGRRGAVRPGRHRAEQERHPLRPAARVHRERHPGRHAQRHDPGHDGGRHEGDRLAHRTRRARRRRLRRRGRPPLGHRAGRGTPCVRARRAGRAGPRVHRHGQPQPEL</sequence>
<feature type="compositionally biased region" description="Basic residues" evidence="1">
    <location>
        <begin position="325"/>
        <end position="341"/>
    </location>
</feature>
<feature type="compositionally biased region" description="Basic and acidic residues" evidence="1">
    <location>
        <begin position="260"/>
        <end position="269"/>
    </location>
</feature>
<feature type="region of interest" description="Disordered" evidence="1">
    <location>
        <begin position="117"/>
        <end position="437"/>
    </location>
</feature>
<feature type="compositionally biased region" description="Basic residues" evidence="1">
    <location>
        <begin position="201"/>
        <end position="214"/>
    </location>
</feature>
<feature type="compositionally biased region" description="Basic residues" evidence="1">
    <location>
        <begin position="1"/>
        <end position="11"/>
    </location>
</feature>
<feature type="compositionally biased region" description="Low complexity" evidence="1">
    <location>
        <begin position="52"/>
        <end position="65"/>
    </location>
</feature>
<feature type="non-terminal residue" evidence="2">
    <location>
        <position position="437"/>
    </location>
</feature>
<feature type="compositionally biased region" description="Basic and acidic residues" evidence="1">
    <location>
        <begin position="158"/>
        <end position="178"/>
    </location>
</feature>
<feature type="compositionally biased region" description="Basic residues" evidence="1">
    <location>
        <begin position="386"/>
        <end position="401"/>
    </location>
</feature>
<dbReference type="EC" id="2.1.2.1" evidence="2"/>
<evidence type="ECO:0000313" key="2">
    <source>
        <dbReference type="EMBL" id="CAA9346069.1"/>
    </source>
</evidence>
<dbReference type="EMBL" id="CADCUE010000185">
    <property type="protein sequence ID" value="CAA9346069.1"/>
    <property type="molecule type" value="Genomic_DNA"/>
</dbReference>
<feature type="compositionally biased region" description="Basic residues" evidence="1">
    <location>
        <begin position="416"/>
        <end position="431"/>
    </location>
</feature>
<dbReference type="GO" id="GO:0032259">
    <property type="term" value="P:methylation"/>
    <property type="evidence" value="ECO:0007669"/>
    <property type="project" value="UniProtKB-KW"/>
</dbReference>
<feature type="compositionally biased region" description="Basic residues" evidence="1">
    <location>
        <begin position="184"/>
        <end position="194"/>
    </location>
</feature>
<name>A0A6J4LZK2_9ACTN</name>
<feature type="compositionally biased region" description="Basic residues" evidence="1">
    <location>
        <begin position="355"/>
        <end position="368"/>
    </location>
</feature>
<gene>
    <name evidence="2" type="ORF">AVDCRST_MAG16-2061</name>
</gene>
<feature type="non-terminal residue" evidence="2">
    <location>
        <position position="1"/>
    </location>
</feature>
<feature type="compositionally biased region" description="Basic residues" evidence="1">
    <location>
        <begin position="290"/>
        <end position="317"/>
    </location>
</feature>
<organism evidence="2">
    <name type="scientific">uncultured Frankineae bacterium</name>
    <dbReference type="NCBI Taxonomy" id="437475"/>
    <lineage>
        <taxon>Bacteria</taxon>
        <taxon>Bacillati</taxon>
        <taxon>Actinomycetota</taxon>
        <taxon>Actinomycetes</taxon>
        <taxon>Frankiales</taxon>
        <taxon>environmental samples</taxon>
    </lineage>
</organism>
<feature type="compositionally biased region" description="Basic and acidic residues" evidence="1">
    <location>
        <begin position="14"/>
        <end position="42"/>
    </location>
</feature>
<dbReference type="AlphaFoldDB" id="A0A6J4LZK2"/>
<evidence type="ECO:0000256" key="1">
    <source>
        <dbReference type="SAM" id="MobiDB-lite"/>
    </source>
</evidence>
<dbReference type="GO" id="GO:0004372">
    <property type="term" value="F:glycine hydroxymethyltransferase activity"/>
    <property type="evidence" value="ECO:0007669"/>
    <property type="project" value="UniProtKB-EC"/>
</dbReference>
<proteinExistence type="predicted"/>
<dbReference type="GO" id="GO:0008168">
    <property type="term" value="F:methyltransferase activity"/>
    <property type="evidence" value="ECO:0007669"/>
    <property type="project" value="UniProtKB-KW"/>
</dbReference>
<reference evidence="2" key="1">
    <citation type="submission" date="2020-02" db="EMBL/GenBank/DDBJ databases">
        <authorList>
            <person name="Meier V. D."/>
        </authorList>
    </citation>
    <scope>NUCLEOTIDE SEQUENCE</scope>
    <source>
        <strain evidence="2">AVDCRST_MAG16</strain>
    </source>
</reference>
<protein>
    <submittedName>
        <fullName evidence="2">Serine hydroxymethyltransferase</fullName>
        <ecNumber evidence="2">2.1.2.1</ecNumber>
    </submittedName>
</protein>
<feature type="compositionally biased region" description="Basic residues" evidence="1">
    <location>
        <begin position="66"/>
        <end position="93"/>
    </location>
</feature>
<keyword evidence="2" id="KW-0808">Transferase</keyword>